<protein>
    <submittedName>
        <fullName evidence="2">Uncharacterized protein</fullName>
    </submittedName>
</protein>
<dbReference type="PANTHER" id="PTHR28540">
    <property type="entry name" value="BCL2-ASSOCIATED AGONIST OF CELL DEATH"/>
    <property type="match status" value="1"/>
</dbReference>
<evidence type="ECO:0000313" key="3">
    <source>
        <dbReference type="Proteomes" id="UP000472260"/>
    </source>
</evidence>
<organism evidence="2 3">
    <name type="scientific">Sinocyclocheilus anshuiensis</name>
    <dbReference type="NCBI Taxonomy" id="1608454"/>
    <lineage>
        <taxon>Eukaryota</taxon>
        <taxon>Metazoa</taxon>
        <taxon>Chordata</taxon>
        <taxon>Craniata</taxon>
        <taxon>Vertebrata</taxon>
        <taxon>Euteleostomi</taxon>
        <taxon>Actinopterygii</taxon>
        <taxon>Neopterygii</taxon>
        <taxon>Teleostei</taxon>
        <taxon>Ostariophysi</taxon>
        <taxon>Cypriniformes</taxon>
        <taxon>Cyprinidae</taxon>
        <taxon>Cyprininae</taxon>
        <taxon>Sinocyclocheilus</taxon>
    </lineage>
</organism>
<reference evidence="2" key="2">
    <citation type="submission" date="2025-09" db="UniProtKB">
        <authorList>
            <consortium name="Ensembl"/>
        </authorList>
    </citation>
    <scope>IDENTIFICATION</scope>
</reference>
<dbReference type="GO" id="GO:0006915">
    <property type="term" value="P:apoptotic process"/>
    <property type="evidence" value="ECO:0007669"/>
    <property type="project" value="InterPro"/>
</dbReference>
<keyword evidence="3" id="KW-1185">Reference proteome</keyword>
<reference evidence="2" key="1">
    <citation type="submission" date="2025-08" db="UniProtKB">
        <authorList>
            <consortium name="Ensembl"/>
        </authorList>
    </citation>
    <scope>IDENTIFICATION</scope>
</reference>
<name>A0A671NJM4_9TELE</name>
<feature type="compositionally biased region" description="Polar residues" evidence="1">
    <location>
        <begin position="1"/>
        <end position="12"/>
    </location>
</feature>
<proteinExistence type="predicted"/>
<evidence type="ECO:0000313" key="2">
    <source>
        <dbReference type="Ensembl" id="ENSSANP00000044991.1"/>
    </source>
</evidence>
<dbReference type="PANTHER" id="PTHR28540:SF1">
    <property type="entry name" value="BCL2-ASSOCIATED AGONIST OF CELL DEATH"/>
    <property type="match status" value="1"/>
</dbReference>
<dbReference type="InterPro" id="IPR018868">
    <property type="entry name" value="BAD"/>
</dbReference>
<dbReference type="GO" id="GO:0005739">
    <property type="term" value="C:mitochondrion"/>
    <property type="evidence" value="ECO:0007669"/>
    <property type="project" value="TreeGrafter"/>
</dbReference>
<dbReference type="Proteomes" id="UP000472260">
    <property type="component" value="Unassembled WGS sequence"/>
</dbReference>
<evidence type="ECO:0000256" key="1">
    <source>
        <dbReference type="SAM" id="MobiDB-lite"/>
    </source>
</evidence>
<accession>A0A671NJM4</accession>
<feature type="region of interest" description="Disordered" evidence="1">
    <location>
        <begin position="1"/>
        <end position="37"/>
    </location>
</feature>
<sequence length="134" mass="15567">VMAPKSTHSVEVSETLKDRDDSDQSEAGSPQRKQLLAVPDQWVRQRVQSMDAELFFKKADQPWRPRVFSAPPNAAVSVKYGRRLRRITDEFDILLEKGMKRMCNGRPAPQIRRFPMSLSFLWSHEESDAERRSH</sequence>
<dbReference type="AlphaFoldDB" id="A0A671NJM4"/>
<dbReference type="Pfam" id="PF10514">
    <property type="entry name" value="Bcl-2_BAD"/>
    <property type="match status" value="1"/>
</dbReference>
<dbReference type="Ensembl" id="ENSSANT00000047849.1">
    <property type="protein sequence ID" value="ENSSANP00000044991.1"/>
    <property type="gene ID" value="ENSSANG00000022703.1"/>
</dbReference>